<sequence length="211" mass="22170">MSIDARFAAVPLLPEADLADPLDAAPLARALTAGGLSMLELVWRGQPTIDALHALCTGHPQLLAGVGHISDPAQFAAAVAAGARFISSPGATPGLFAIARLHPEVPFWPGVASLSEAMAAREAGFSRVKLLPARLAGGLPLVEALGRYLPGIQLIPSGDLSELDTARYLAQSNVVAMGADWIARHELLQRRDWAWIEDKAAGAREDYGCTP</sequence>
<dbReference type="CDD" id="cd00452">
    <property type="entry name" value="KDPG_aldolase"/>
    <property type="match status" value="1"/>
</dbReference>
<evidence type="ECO:0000256" key="2">
    <source>
        <dbReference type="ARBA" id="ARBA00006906"/>
    </source>
</evidence>
<dbReference type="AlphaFoldDB" id="A0A248LP71"/>
<comment type="pathway">
    <text evidence="1">Carbohydrate acid metabolism.</text>
</comment>
<keyword evidence="5" id="KW-0119">Carbohydrate metabolism</keyword>
<dbReference type="GO" id="GO:0016829">
    <property type="term" value="F:lyase activity"/>
    <property type="evidence" value="ECO:0007669"/>
    <property type="project" value="UniProtKB-KW"/>
</dbReference>
<organism evidence="6 7">
    <name type="scientific">Laribacter hongkongensis</name>
    <dbReference type="NCBI Taxonomy" id="168471"/>
    <lineage>
        <taxon>Bacteria</taxon>
        <taxon>Pseudomonadati</taxon>
        <taxon>Pseudomonadota</taxon>
        <taxon>Betaproteobacteria</taxon>
        <taxon>Neisseriales</taxon>
        <taxon>Aquaspirillaceae</taxon>
        <taxon>Laribacter</taxon>
    </lineage>
</organism>
<dbReference type="RefSeq" id="WP_161493575.1">
    <property type="nucleotide sequence ID" value="NZ_CP022115.1"/>
</dbReference>
<dbReference type="PANTHER" id="PTHR30246:SF1">
    <property type="entry name" value="2-DEHYDRO-3-DEOXY-6-PHOSPHOGALACTONATE ALDOLASE-RELATED"/>
    <property type="match status" value="1"/>
</dbReference>
<evidence type="ECO:0000313" key="6">
    <source>
        <dbReference type="EMBL" id="ASJ26136.1"/>
    </source>
</evidence>
<dbReference type="Gene3D" id="3.20.20.70">
    <property type="entry name" value="Aldolase class I"/>
    <property type="match status" value="1"/>
</dbReference>
<reference evidence="7" key="1">
    <citation type="submission" date="2017-06" db="EMBL/GenBank/DDBJ databases">
        <title>Whole genome sequence of Laribacter hongkongensis LHGZ1.</title>
        <authorList>
            <person name="Chen D."/>
            <person name="Wu H."/>
            <person name="Chen J."/>
        </authorList>
    </citation>
    <scope>NUCLEOTIDE SEQUENCE [LARGE SCALE GENOMIC DNA]</scope>
    <source>
        <strain evidence="7">LHGZ1</strain>
    </source>
</reference>
<dbReference type="InterPro" id="IPR013785">
    <property type="entry name" value="Aldolase_TIM"/>
</dbReference>
<keyword evidence="4" id="KW-0456">Lyase</keyword>
<proteinExistence type="inferred from homology"/>
<evidence type="ECO:0000256" key="1">
    <source>
        <dbReference type="ARBA" id="ARBA00004761"/>
    </source>
</evidence>
<dbReference type="EMBL" id="CP022115">
    <property type="protein sequence ID" value="ASJ26136.1"/>
    <property type="molecule type" value="Genomic_DNA"/>
</dbReference>
<dbReference type="SUPFAM" id="SSF51569">
    <property type="entry name" value="Aldolase"/>
    <property type="match status" value="1"/>
</dbReference>
<comment type="subunit">
    <text evidence="3">Homotrimer.</text>
</comment>
<protein>
    <submittedName>
        <fullName evidence="6">AlkD</fullName>
    </submittedName>
</protein>
<evidence type="ECO:0000256" key="3">
    <source>
        <dbReference type="ARBA" id="ARBA00011233"/>
    </source>
</evidence>
<gene>
    <name evidence="6" type="primary">alkD</name>
    <name evidence="6" type="ORF">LHGZ1_3305</name>
</gene>
<evidence type="ECO:0000256" key="5">
    <source>
        <dbReference type="ARBA" id="ARBA00023277"/>
    </source>
</evidence>
<comment type="similarity">
    <text evidence="2">Belongs to the KHG/KDPG aldolase family.</text>
</comment>
<name>A0A248LP71_9NEIS</name>
<accession>A0A248LP71</accession>
<dbReference type="PANTHER" id="PTHR30246">
    <property type="entry name" value="2-KETO-3-DEOXY-6-PHOSPHOGLUCONATE ALDOLASE"/>
    <property type="match status" value="1"/>
</dbReference>
<dbReference type="InterPro" id="IPR000887">
    <property type="entry name" value="Aldlse_KDPG_KHG"/>
</dbReference>
<evidence type="ECO:0000313" key="7">
    <source>
        <dbReference type="Proteomes" id="UP000197424"/>
    </source>
</evidence>
<dbReference type="Pfam" id="PF01081">
    <property type="entry name" value="Aldolase"/>
    <property type="match status" value="1"/>
</dbReference>
<evidence type="ECO:0000256" key="4">
    <source>
        <dbReference type="ARBA" id="ARBA00023239"/>
    </source>
</evidence>
<dbReference type="Proteomes" id="UP000197424">
    <property type="component" value="Chromosome"/>
</dbReference>